<sequence>MKHHNPITEATTNSYTPSLCDAQFSRLSDAERYKYAVSCDCKAQSESDLVVNCKPVATERKSGNITMSAHDLAWLRIPSDTCKGIYDNNKNASMVDATADGWKTLDWSSCMWGGKVVCVDDRGEDLSCHYFNHPFKHDFPRVWEAVIRHLKPARCLLADHGDIKPNYLYHLARGRAAAEWLGSDIYGIVQQRLYSALGLPFGWQLPVFPCSGVYNACQLPKDGCRCIEGRFSAEAVGPSEEDVIWGDVTDFFTTAAEMKRNYSLFQTPGYSPKSCTYVCRDYNIRSLDEYRSVLTSFHRRTTNKK</sequence>
<dbReference type="EMBL" id="AFNH02000733">
    <property type="protein sequence ID" value="EZG57374.1"/>
    <property type="molecule type" value="Genomic_DNA"/>
</dbReference>
<organism evidence="1 2">
    <name type="scientific">Gregarina niphandrodes</name>
    <name type="common">Septate eugregarine</name>
    <dbReference type="NCBI Taxonomy" id="110365"/>
    <lineage>
        <taxon>Eukaryota</taxon>
        <taxon>Sar</taxon>
        <taxon>Alveolata</taxon>
        <taxon>Apicomplexa</taxon>
        <taxon>Conoidasida</taxon>
        <taxon>Gregarinasina</taxon>
        <taxon>Eugregarinorida</taxon>
        <taxon>Gregarinidae</taxon>
        <taxon>Gregarina</taxon>
    </lineage>
</organism>
<dbReference type="Proteomes" id="UP000019763">
    <property type="component" value="Unassembled WGS sequence"/>
</dbReference>
<gene>
    <name evidence="1" type="ORF">GNI_097810</name>
</gene>
<dbReference type="VEuPathDB" id="CryptoDB:GNI_097810"/>
<accession>A0A023B4T4</accession>
<dbReference type="GeneID" id="22913469"/>
<dbReference type="RefSeq" id="XP_011131052.1">
    <property type="nucleotide sequence ID" value="XM_011132750.1"/>
</dbReference>
<reference evidence="1" key="1">
    <citation type="submission" date="2013-12" db="EMBL/GenBank/DDBJ databases">
        <authorList>
            <person name="Omoto C.K."/>
            <person name="Sibley D."/>
            <person name="Venepally P."/>
            <person name="Hadjithomas M."/>
            <person name="Karamycheva S."/>
            <person name="Brunk B."/>
            <person name="Roos D."/>
            <person name="Caler E."/>
            <person name="Lorenzi H."/>
        </authorList>
    </citation>
    <scope>NUCLEOTIDE SEQUENCE</scope>
</reference>
<protein>
    <submittedName>
        <fullName evidence="1">Uncharacterized protein</fullName>
    </submittedName>
</protein>
<proteinExistence type="predicted"/>
<keyword evidence="2" id="KW-1185">Reference proteome</keyword>
<evidence type="ECO:0000313" key="2">
    <source>
        <dbReference type="Proteomes" id="UP000019763"/>
    </source>
</evidence>
<comment type="caution">
    <text evidence="1">The sequence shown here is derived from an EMBL/GenBank/DDBJ whole genome shotgun (WGS) entry which is preliminary data.</text>
</comment>
<evidence type="ECO:0000313" key="1">
    <source>
        <dbReference type="EMBL" id="EZG57374.1"/>
    </source>
</evidence>
<dbReference type="AlphaFoldDB" id="A0A023B4T4"/>
<name>A0A023B4T4_GRENI</name>